<keyword evidence="2" id="KW-0732">Signal</keyword>
<sequence length="104" mass="10758">MKKIVTIVAFMAISSLVTTNGGLSPKLYADSAMDQLQNANDTGQDAVDQANSGNLEGAHDTAGSVFDGNDVNNPPPVDLTGKEGVVDPNDLKQYDPPSNGGPIE</sequence>
<dbReference type="AlphaFoldDB" id="A0A0S4XPE7"/>
<evidence type="ECO:0000313" key="3">
    <source>
        <dbReference type="EMBL" id="CUV66109.1"/>
    </source>
</evidence>
<dbReference type="EMBL" id="FAXN01000063">
    <property type="protein sequence ID" value="CUV66109.1"/>
    <property type="molecule type" value="Genomic_DNA"/>
</dbReference>
<feature type="signal peptide" evidence="2">
    <location>
        <begin position="1"/>
        <end position="19"/>
    </location>
</feature>
<accession>A0A0S4XPE7</accession>
<protein>
    <submittedName>
        <fullName evidence="3">Uncharacterized protein</fullName>
    </submittedName>
</protein>
<name>A0A0S4XPE7_9BACT</name>
<feature type="compositionally biased region" description="Basic and acidic residues" evidence="1">
    <location>
        <begin position="80"/>
        <end position="93"/>
    </location>
</feature>
<proteinExistence type="predicted"/>
<evidence type="ECO:0000256" key="1">
    <source>
        <dbReference type="SAM" id="MobiDB-lite"/>
    </source>
</evidence>
<evidence type="ECO:0000256" key="2">
    <source>
        <dbReference type="SAM" id="SignalP"/>
    </source>
</evidence>
<feature type="region of interest" description="Disordered" evidence="1">
    <location>
        <begin position="39"/>
        <end position="104"/>
    </location>
</feature>
<feature type="chain" id="PRO_5006630088" evidence="2">
    <location>
        <begin position="20"/>
        <end position="104"/>
    </location>
</feature>
<feature type="compositionally biased region" description="Polar residues" evidence="1">
    <location>
        <begin position="39"/>
        <end position="54"/>
    </location>
</feature>
<organism evidence="3">
    <name type="scientific">Sulfurovum sp. enrichment culture clone C5</name>
    <dbReference type="NCBI Taxonomy" id="497650"/>
    <lineage>
        <taxon>Bacteria</taxon>
        <taxon>Pseudomonadati</taxon>
        <taxon>Campylobacterota</taxon>
        <taxon>Epsilonproteobacteria</taxon>
        <taxon>Campylobacterales</taxon>
        <taxon>Sulfurovaceae</taxon>
        <taxon>Sulfurovum</taxon>
        <taxon>environmental samples</taxon>
    </lineage>
</organism>
<reference evidence="3" key="1">
    <citation type="submission" date="2015-11" db="EMBL/GenBank/DDBJ databases">
        <authorList>
            <person name="Zhang Y."/>
            <person name="Guo Z."/>
        </authorList>
    </citation>
    <scope>NUCLEOTIDE SEQUENCE</scope>
    <source>
        <strain evidence="3">BN30871</strain>
    </source>
</reference>
<gene>
    <name evidence="3" type="ORF">BN3087_600006</name>
</gene>